<comment type="caution">
    <text evidence="2">The sequence shown here is derived from an EMBL/GenBank/DDBJ whole genome shotgun (WGS) entry which is preliminary data.</text>
</comment>
<dbReference type="AlphaFoldDB" id="A0ABD3MYC4"/>
<sequence>MSPKLTPSTVALALSACAVVGGNIISSAGEVNSPDELIDVKEEILHQRRAAMEQIFLNNVDIGGSNTEVDVGVLSGNDGSRHHDNRSLFRHEFGVGIGMSLRHLQEEALTCPYPETCEPNLCACTGNGIGNAYTCAAELNAVCNKVTDVNGTVWTIDGCTGDTKYYRKAWCPFAECIVNGGAYGVCYCKFYETVCDIYGDRHQYENETTTVNSCAAAACCQTKTDEDGRKSCFVSASSTGQTLMSLDSVRATTSLAVAAVAWSILS</sequence>
<dbReference type="PROSITE" id="PS51257">
    <property type="entry name" value="PROKAR_LIPOPROTEIN"/>
    <property type="match status" value="1"/>
</dbReference>
<feature type="signal peptide" evidence="1">
    <location>
        <begin position="1"/>
        <end position="22"/>
    </location>
</feature>
<dbReference type="EMBL" id="JALLBG020000065">
    <property type="protein sequence ID" value="KAL3768377.1"/>
    <property type="molecule type" value="Genomic_DNA"/>
</dbReference>
<evidence type="ECO:0000256" key="1">
    <source>
        <dbReference type="SAM" id="SignalP"/>
    </source>
</evidence>
<accession>A0ABD3MYC4</accession>
<evidence type="ECO:0008006" key="4">
    <source>
        <dbReference type="Google" id="ProtNLM"/>
    </source>
</evidence>
<organism evidence="2 3">
    <name type="scientific">Discostella pseudostelligera</name>
    <dbReference type="NCBI Taxonomy" id="259834"/>
    <lineage>
        <taxon>Eukaryota</taxon>
        <taxon>Sar</taxon>
        <taxon>Stramenopiles</taxon>
        <taxon>Ochrophyta</taxon>
        <taxon>Bacillariophyta</taxon>
        <taxon>Coscinodiscophyceae</taxon>
        <taxon>Thalassiosirophycidae</taxon>
        <taxon>Stephanodiscales</taxon>
        <taxon>Stephanodiscaceae</taxon>
        <taxon>Discostella</taxon>
    </lineage>
</organism>
<reference evidence="2 3" key="1">
    <citation type="submission" date="2024-10" db="EMBL/GenBank/DDBJ databases">
        <title>Updated reference genomes for cyclostephanoid diatoms.</title>
        <authorList>
            <person name="Roberts W.R."/>
            <person name="Alverson A.J."/>
        </authorList>
    </citation>
    <scope>NUCLEOTIDE SEQUENCE [LARGE SCALE GENOMIC DNA]</scope>
    <source>
        <strain evidence="2 3">AJA232-27</strain>
    </source>
</reference>
<gene>
    <name evidence="2" type="ORF">ACHAWU_006160</name>
</gene>
<evidence type="ECO:0000313" key="3">
    <source>
        <dbReference type="Proteomes" id="UP001530293"/>
    </source>
</evidence>
<dbReference type="Proteomes" id="UP001530293">
    <property type="component" value="Unassembled WGS sequence"/>
</dbReference>
<proteinExistence type="predicted"/>
<keyword evidence="1" id="KW-0732">Signal</keyword>
<protein>
    <recommendedName>
        <fullName evidence="4">Secreted protein</fullName>
    </recommendedName>
</protein>
<keyword evidence="3" id="KW-1185">Reference proteome</keyword>
<name>A0ABD3MYC4_9STRA</name>
<feature type="chain" id="PRO_5044858658" description="Secreted protein" evidence="1">
    <location>
        <begin position="23"/>
        <end position="266"/>
    </location>
</feature>
<evidence type="ECO:0000313" key="2">
    <source>
        <dbReference type="EMBL" id="KAL3768377.1"/>
    </source>
</evidence>